<name>A0A212KI57_9FIRM</name>
<dbReference type="AlphaFoldDB" id="A0A212KI57"/>
<dbReference type="InterPro" id="IPR025234">
    <property type="entry name" value="YjzH-like"/>
</dbReference>
<sequence length="64" mass="7404">MYRYEYVTLYTGGGLWIDNSSAEHRAIIDRYAADGWRYVGYMPTCFTGNGGIKELDLIFEKEEP</sequence>
<protein>
    <recommendedName>
        <fullName evidence="2">DUF4177 domain-containing protein</fullName>
    </recommendedName>
</protein>
<proteinExistence type="predicted"/>
<reference evidence="1" key="1">
    <citation type="submission" date="2016-04" db="EMBL/GenBank/DDBJ databases">
        <authorList>
            <person name="Evans L.H."/>
            <person name="Alamgir A."/>
            <person name="Owens N."/>
            <person name="Weber N.D."/>
            <person name="Virtaneva K."/>
            <person name="Barbian K."/>
            <person name="Babar A."/>
            <person name="Rosenke K."/>
        </authorList>
    </citation>
    <scope>NUCLEOTIDE SEQUENCE</scope>
    <source>
        <strain evidence="1">86</strain>
    </source>
</reference>
<dbReference type="Pfam" id="PF13783">
    <property type="entry name" value="DUF4177"/>
    <property type="match status" value="1"/>
</dbReference>
<gene>
    <name evidence="1" type="ORF">KL86CLO1_13242</name>
</gene>
<accession>A0A212KI57</accession>
<evidence type="ECO:0000313" key="1">
    <source>
        <dbReference type="EMBL" id="SBW11342.1"/>
    </source>
</evidence>
<organism evidence="1">
    <name type="scientific">uncultured Eubacteriales bacterium</name>
    <dbReference type="NCBI Taxonomy" id="172733"/>
    <lineage>
        <taxon>Bacteria</taxon>
        <taxon>Bacillati</taxon>
        <taxon>Bacillota</taxon>
        <taxon>Clostridia</taxon>
        <taxon>Eubacteriales</taxon>
        <taxon>environmental samples</taxon>
    </lineage>
</organism>
<dbReference type="EMBL" id="FLUN01000001">
    <property type="protein sequence ID" value="SBW11342.1"/>
    <property type="molecule type" value="Genomic_DNA"/>
</dbReference>
<evidence type="ECO:0008006" key="2">
    <source>
        <dbReference type="Google" id="ProtNLM"/>
    </source>
</evidence>